<comment type="similarity">
    <text evidence="2 8">Belongs to the type II topoisomerase GyrA/ParC subunit family.</text>
</comment>
<evidence type="ECO:0000256" key="4">
    <source>
        <dbReference type="ARBA" id="ARBA00022840"/>
    </source>
</evidence>
<dbReference type="PROSITE" id="PS52040">
    <property type="entry name" value="TOPO_IIA"/>
    <property type="match status" value="1"/>
</dbReference>
<evidence type="ECO:0000256" key="8">
    <source>
        <dbReference type="HAMAP-Rule" id="MF_01897"/>
    </source>
</evidence>
<comment type="subunit">
    <text evidence="8">Heterotetramer, composed of two GyrA and two GyrB chains. In the heterotetramer, GyrA contains the active site tyrosine that forms a transient covalent intermediate with DNA, while GyrB binds cofactors and catalyzes ATP hydrolysis.</text>
</comment>
<proteinExistence type="inferred from homology"/>
<dbReference type="FunFam" id="1.10.268.10:FF:000001">
    <property type="entry name" value="DNA gyrase subunit A"/>
    <property type="match status" value="1"/>
</dbReference>
<dbReference type="PANTHER" id="PTHR43493">
    <property type="entry name" value="DNA GYRASE/TOPOISOMERASE SUBUNIT A"/>
    <property type="match status" value="1"/>
</dbReference>
<evidence type="ECO:0000256" key="9">
    <source>
        <dbReference type="PROSITE-ProRule" id="PRU01384"/>
    </source>
</evidence>
<feature type="active site" description="O-(5'-phospho-DNA)-tyrosine intermediate" evidence="8 9">
    <location>
        <position position="132"/>
    </location>
</feature>
<dbReference type="NCBIfam" id="TIGR01063">
    <property type="entry name" value="gyrA"/>
    <property type="match status" value="1"/>
</dbReference>
<organism evidence="12 13">
    <name type="scientific">Elioraea tepida</name>
    <dbReference type="NCBI Taxonomy" id="2843330"/>
    <lineage>
        <taxon>Bacteria</taxon>
        <taxon>Pseudomonadati</taxon>
        <taxon>Pseudomonadota</taxon>
        <taxon>Alphaproteobacteria</taxon>
        <taxon>Acetobacterales</taxon>
        <taxon>Elioraeaceae</taxon>
        <taxon>Elioraea</taxon>
    </lineage>
</organism>
<dbReference type="EC" id="5.6.2.2" evidence="8"/>
<name>A0A975U1W4_9PROT</name>
<dbReference type="NCBIfam" id="NF004044">
    <property type="entry name" value="PRK05561.1"/>
    <property type="match status" value="1"/>
</dbReference>
<evidence type="ECO:0000256" key="10">
    <source>
        <dbReference type="SAM" id="MobiDB-lite"/>
    </source>
</evidence>
<evidence type="ECO:0000256" key="6">
    <source>
        <dbReference type="ARBA" id="ARBA00023125"/>
    </source>
</evidence>
<reference evidence="12" key="1">
    <citation type="submission" date="2021-06" db="EMBL/GenBank/DDBJ databases">
        <title>Elioraea tepida, sp. nov., a moderately thermophilic aerobic anoxygenic phototrophic bacterium isolated from an alkaline siliceous hot spring mat community in Yellowstone National Park, WY, USA.</title>
        <authorList>
            <person name="Saini M.K."/>
            <person name="Yoshida S."/>
            <person name="Sebastian A."/>
            <person name="Hirose S."/>
            <person name="Hara E."/>
            <person name="Tamaki H."/>
            <person name="Soulier N.T."/>
            <person name="Albert I."/>
            <person name="Hanada S."/>
            <person name="Bryant D.A."/>
            <person name="Tank M."/>
        </authorList>
    </citation>
    <scope>NUCLEOTIDE SEQUENCE</scope>
    <source>
        <strain evidence="12">MS-P2</strain>
    </source>
</reference>
<dbReference type="SMART" id="SM00434">
    <property type="entry name" value="TOP4c"/>
    <property type="match status" value="1"/>
</dbReference>
<dbReference type="HAMAP" id="MF_01897">
    <property type="entry name" value="GyrA"/>
    <property type="match status" value="1"/>
</dbReference>
<keyword evidence="4 8" id="KW-0067">ATP-binding</keyword>
<dbReference type="GO" id="GO:0005694">
    <property type="term" value="C:chromosome"/>
    <property type="evidence" value="ECO:0007669"/>
    <property type="project" value="InterPro"/>
</dbReference>
<comment type="miscellaneous">
    <text evidence="8">Few gyrases are as efficient as E.coli at forming negative supercoils. Not all organisms have 2 type II topoisomerases; in organisms with a single type II topoisomerase this enzyme also has to decatenate newly replicated chromosomes.</text>
</comment>
<dbReference type="GO" id="GO:0006261">
    <property type="term" value="P:DNA-templated DNA replication"/>
    <property type="evidence" value="ECO:0007669"/>
    <property type="project" value="UniProtKB-UniRule"/>
</dbReference>
<keyword evidence="13" id="KW-1185">Reference proteome</keyword>
<evidence type="ECO:0000256" key="5">
    <source>
        <dbReference type="ARBA" id="ARBA00023029"/>
    </source>
</evidence>
<dbReference type="Pfam" id="PF03989">
    <property type="entry name" value="DNA_gyraseA_C"/>
    <property type="match status" value="6"/>
</dbReference>
<dbReference type="RefSeq" id="WP_218285255.1">
    <property type="nucleotide sequence ID" value="NZ_CP076448.1"/>
</dbReference>
<dbReference type="FunFam" id="3.30.1360.40:FF:000002">
    <property type="entry name" value="DNA gyrase subunit A"/>
    <property type="match status" value="1"/>
</dbReference>
<keyword evidence="3 8" id="KW-0547">Nucleotide-binding</keyword>
<keyword evidence="7 8" id="KW-0413">Isomerase</keyword>
<dbReference type="FunFam" id="3.90.199.10:FF:000001">
    <property type="entry name" value="DNA gyrase subunit A"/>
    <property type="match status" value="1"/>
</dbReference>
<dbReference type="InterPro" id="IPR050220">
    <property type="entry name" value="Type_II_DNA_Topoisomerases"/>
</dbReference>
<dbReference type="GO" id="GO:0006265">
    <property type="term" value="P:DNA topological change"/>
    <property type="evidence" value="ECO:0007669"/>
    <property type="project" value="UniProtKB-UniRule"/>
</dbReference>
<dbReference type="GO" id="GO:0034335">
    <property type="term" value="F:DNA negative supercoiling activity"/>
    <property type="evidence" value="ECO:0007669"/>
    <property type="project" value="UniProtKB-ARBA"/>
</dbReference>
<sequence length="920" mass="100575">MTDTPDTPAPPGRTPPEAAPVLLEEEMRRSYLDYAMSVIVARALPDVRDGLKPVHRRILFAMHEAGYAHDKPHRKSARVVGDVMGKYHPHGDAAIYDAMVRMAQPFSMRLPLIDGQGNFGSMDGDPPAAMRYTEVRLARAAADLLDGIDEDTVDFQPNYDETAEEPRVLPAAFPNLLVNGASGIAVGMATNIPTHNLAEVVDATIKLIDEPEADLAALMALLPGPDFPTGGIILGRSGIRSAYETGRGSIAVRARASIEEIRRDREAIVVTEIPYQVNKADLLEQIATLVREKRIEGISDIRDESDRDGVRIVIELRKDANGEIVLNQLYRYTRLQVSFPVQMLALAGGRPEQLGLKPMLEAFLAFREEVVIRRSRFRLARARERAHALIGLAVAVANIDEVIRLIRESADAAAARAALMGRAWPAAELGPLLALVDDPANALAPDGTLRLTEAQARAILDLRLQRLTGLEREKIAEELRGLAATIEELLGLLSARPRRLAAIRAELEAIRSRFAEPRRTVIEDSESGIDDESLVEPAQMVVTLTREGFIKRVPLSAFRAQRRGGRGRTGMATREEDAVTRIFVANNLDEVLFFTSRGMAYRLKVWRLPEAAPQARGRNIRQLLGGLAADESITAVLPLPADESLWDSHYAVFATSGGDVRRNRLSDFRNVRQNGLIAMKLEEGQRLIGVQAVRETDDVLLATRQGRVIRFAVADELRVFSGRTSTGVRGIRLAPGDEVISLSVLRHVEATAEERAAYLKAAASRRRASSETAEPEEPAEEPGAQEAAAEIVLSPERFAELERAEEFVLTVTAGGYGKRTSSYEYRISGRGGLGITGVALTQKNGMAVTATFPVRDGDELMLVTDAGRTIRLPVSDIRIAGRATQGVTLFRIEEDEHVAAAFPVVEDEGEERGEDSGGEA</sequence>
<dbReference type="EMBL" id="CP076448">
    <property type="protein sequence ID" value="QXM24238.1"/>
    <property type="molecule type" value="Genomic_DNA"/>
</dbReference>
<comment type="catalytic activity">
    <reaction evidence="1 8 9">
        <text>ATP-dependent breakage, passage and rejoining of double-stranded DNA.</text>
        <dbReference type="EC" id="5.6.2.2"/>
    </reaction>
</comment>
<dbReference type="Pfam" id="PF00521">
    <property type="entry name" value="DNA_topoisoIV"/>
    <property type="match status" value="1"/>
</dbReference>
<evidence type="ECO:0000259" key="11">
    <source>
        <dbReference type="PROSITE" id="PS52040"/>
    </source>
</evidence>
<keyword evidence="5 8" id="KW-0799">Topoisomerase</keyword>
<comment type="function">
    <text evidence="8">A type II topoisomerase that negatively supercoils closed circular double-stranded (ds) DNA in an ATP-dependent manner to modulate DNA topology and maintain chromosomes in an underwound state. Negative supercoiling favors strand separation, and DNA replication, transcription, recombination and repair, all of which involve strand separation. Also able to catalyze the interconversion of other topological isomers of dsDNA rings, including catenanes and knotted rings. Type II topoisomerases break and join 2 DNA strands simultaneously in an ATP-dependent manner.</text>
</comment>
<comment type="subcellular location">
    <subcellularLocation>
        <location evidence="8">Cytoplasm</location>
    </subcellularLocation>
</comment>
<dbReference type="GO" id="GO:0003677">
    <property type="term" value="F:DNA binding"/>
    <property type="evidence" value="ECO:0007669"/>
    <property type="project" value="UniProtKB-UniRule"/>
</dbReference>
<evidence type="ECO:0000256" key="3">
    <source>
        <dbReference type="ARBA" id="ARBA00022741"/>
    </source>
</evidence>
<feature type="short sequence motif" description="GyrA-box" evidence="8">
    <location>
        <begin position="561"/>
        <end position="567"/>
    </location>
</feature>
<evidence type="ECO:0000313" key="12">
    <source>
        <dbReference type="EMBL" id="QXM24238.1"/>
    </source>
</evidence>
<dbReference type="KEGG" id="elio:KO353_13380"/>
<evidence type="ECO:0000256" key="2">
    <source>
        <dbReference type="ARBA" id="ARBA00008263"/>
    </source>
</evidence>
<evidence type="ECO:0000256" key="1">
    <source>
        <dbReference type="ARBA" id="ARBA00000185"/>
    </source>
</evidence>
<dbReference type="PANTHER" id="PTHR43493:SF5">
    <property type="entry name" value="DNA GYRASE SUBUNIT A, CHLOROPLASTIC_MITOCHONDRIAL"/>
    <property type="match status" value="1"/>
</dbReference>
<protein>
    <recommendedName>
        <fullName evidence="8">DNA gyrase subunit A</fullName>
        <ecNumber evidence="8">5.6.2.2</ecNumber>
    </recommendedName>
</protein>
<dbReference type="InterPro" id="IPR005743">
    <property type="entry name" value="GyrA"/>
</dbReference>
<dbReference type="GO" id="GO:0005737">
    <property type="term" value="C:cytoplasm"/>
    <property type="evidence" value="ECO:0007669"/>
    <property type="project" value="UniProtKB-SubCell"/>
</dbReference>
<dbReference type="CDD" id="cd00187">
    <property type="entry name" value="TOP4c"/>
    <property type="match status" value="1"/>
</dbReference>
<evidence type="ECO:0000313" key="13">
    <source>
        <dbReference type="Proteomes" id="UP000694001"/>
    </source>
</evidence>
<dbReference type="GO" id="GO:0005524">
    <property type="term" value="F:ATP binding"/>
    <property type="evidence" value="ECO:0007669"/>
    <property type="project" value="UniProtKB-UniRule"/>
</dbReference>
<dbReference type="InterPro" id="IPR006691">
    <property type="entry name" value="GyrA/parC_rep"/>
</dbReference>
<dbReference type="NCBIfam" id="NF004043">
    <property type="entry name" value="PRK05560.1"/>
    <property type="match status" value="1"/>
</dbReference>
<feature type="region of interest" description="Disordered" evidence="10">
    <location>
        <begin position="766"/>
        <end position="786"/>
    </location>
</feature>
<dbReference type="AlphaFoldDB" id="A0A975U1W4"/>
<keyword evidence="8" id="KW-0963">Cytoplasm</keyword>
<accession>A0A975U1W4</accession>
<feature type="domain" description="Topo IIA-type catalytic" evidence="11">
    <location>
        <begin position="44"/>
        <end position="534"/>
    </location>
</feature>
<dbReference type="GO" id="GO:0009330">
    <property type="term" value="C:DNA topoisomerase type II (double strand cut, ATP-hydrolyzing) complex"/>
    <property type="evidence" value="ECO:0007669"/>
    <property type="project" value="TreeGrafter"/>
</dbReference>
<dbReference type="InterPro" id="IPR002205">
    <property type="entry name" value="Topo_IIA_dom_A"/>
</dbReference>
<keyword evidence="6 8" id="KW-0238">DNA-binding</keyword>
<evidence type="ECO:0000256" key="7">
    <source>
        <dbReference type="ARBA" id="ARBA00023235"/>
    </source>
</evidence>
<dbReference type="Proteomes" id="UP000694001">
    <property type="component" value="Chromosome"/>
</dbReference>
<gene>
    <name evidence="8 12" type="primary">gyrA</name>
    <name evidence="12" type="ORF">KO353_13380</name>
</gene>